<dbReference type="PANTHER" id="PTHR24148:SF73">
    <property type="entry name" value="HET DOMAIN PROTEIN (AFU_ORTHOLOGUE AFUA_8G01020)"/>
    <property type="match status" value="1"/>
</dbReference>
<accession>A0ABR2UM30</accession>
<dbReference type="Proteomes" id="UP001408356">
    <property type="component" value="Unassembled WGS sequence"/>
</dbReference>
<feature type="region of interest" description="Disordered" evidence="1">
    <location>
        <begin position="107"/>
        <end position="135"/>
    </location>
</feature>
<sequence length="372" mass="41996">MPPEAARNSAVLYGPIPYKRLSSRTPEIRLLEIQPTSNLNENVSCRIVNVPLSEEPVFVGLSALVGDPSVTEDIYVNHIKIPIPANLAEAIRHVRAVFLPASTAVNSSRAPSVTSSDLTDNDTEKSSQKSREQDGTLKPRRWLRNLFRPFKGTQTKPQPLRIWTDNLCINSRDALEAGDRVRLMEEAYRRAQTVVGWLGLKDETSDLVVETIDTIDAAMPKEFGSPQHRKEHPEHYAPQYVWMADMMHLWALPNGIQRLDQWPIYKSMSAFMARPFFQRGWIMTEISKATFPTFLLGKSIISWAQILRMNRATEELVDNGADMFPESFRDQLNFFPLNTVFTLLDGFETQAKTNSVATTPYAASPVYGVGKN</sequence>
<gene>
    <name evidence="3" type="ORF">SUNI508_10433</name>
</gene>
<organism evidence="3 4">
    <name type="scientific">Seiridium unicorne</name>
    <dbReference type="NCBI Taxonomy" id="138068"/>
    <lineage>
        <taxon>Eukaryota</taxon>
        <taxon>Fungi</taxon>
        <taxon>Dikarya</taxon>
        <taxon>Ascomycota</taxon>
        <taxon>Pezizomycotina</taxon>
        <taxon>Sordariomycetes</taxon>
        <taxon>Xylariomycetidae</taxon>
        <taxon>Amphisphaeriales</taxon>
        <taxon>Sporocadaceae</taxon>
        <taxon>Seiridium</taxon>
    </lineage>
</organism>
<dbReference type="EMBL" id="JARVKF010000416">
    <property type="protein sequence ID" value="KAK9415409.1"/>
    <property type="molecule type" value="Genomic_DNA"/>
</dbReference>
<dbReference type="PANTHER" id="PTHR24148">
    <property type="entry name" value="ANKYRIN REPEAT DOMAIN-CONTAINING PROTEIN 39 HOMOLOG-RELATED"/>
    <property type="match status" value="1"/>
</dbReference>
<feature type="domain" description="Heterokaryon incompatibility" evidence="2">
    <location>
        <begin position="138"/>
        <end position="285"/>
    </location>
</feature>
<feature type="compositionally biased region" description="Polar residues" evidence="1">
    <location>
        <begin position="107"/>
        <end position="118"/>
    </location>
</feature>
<evidence type="ECO:0000313" key="4">
    <source>
        <dbReference type="Proteomes" id="UP001408356"/>
    </source>
</evidence>
<protein>
    <submittedName>
        <fullName evidence="3">Heterokaryon incompatibility protein 6, OR allele</fullName>
    </submittedName>
</protein>
<evidence type="ECO:0000256" key="1">
    <source>
        <dbReference type="SAM" id="MobiDB-lite"/>
    </source>
</evidence>
<dbReference type="InterPro" id="IPR010730">
    <property type="entry name" value="HET"/>
</dbReference>
<evidence type="ECO:0000313" key="3">
    <source>
        <dbReference type="EMBL" id="KAK9415409.1"/>
    </source>
</evidence>
<evidence type="ECO:0000259" key="2">
    <source>
        <dbReference type="Pfam" id="PF06985"/>
    </source>
</evidence>
<keyword evidence="4" id="KW-1185">Reference proteome</keyword>
<dbReference type="Pfam" id="PF06985">
    <property type="entry name" value="HET"/>
    <property type="match status" value="1"/>
</dbReference>
<comment type="caution">
    <text evidence="3">The sequence shown here is derived from an EMBL/GenBank/DDBJ whole genome shotgun (WGS) entry which is preliminary data.</text>
</comment>
<name>A0ABR2UM30_9PEZI</name>
<feature type="compositionally biased region" description="Basic and acidic residues" evidence="1">
    <location>
        <begin position="122"/>
        <end position="135"/>
    </location>
</feature>
<reference evidence="3 4" key="1">
    <citation type="journal article" date="2024" name="J. Plant Pathol.">
        <title>Sequence and assembly of the genome of Seiridium unicorne, isolate CBS 538.82, causal agent of cypress canker disease.</title>
        <authorList>
            <person name="Scali E."/>
            <person name="Rocca G.D."/>
            <person name="Danti R."/>
            <person name="Garbelotto M."/>
            <person name="Barberini S."/>
            <person name="Baroncelli R."/>
            <person name="Emiliani G."/>
        </authorList>
    </citation>
    <scope>NUCLEOTIDE SEQUENCE [LARGE SCALE GENOMIC DNA]</scope>
    <source>
        <strain evidence="3 4">BM-138-508</strain>
    </source>
</reference>
<dbReference type="InterPro" id="IPR052895">
    <property type="entry name" value="HetReg/Transcr_Mod"/>
</dbReference>
<proteinExistence type="predicted"/>